<dbReference type="AlphaFoldDB" id="A0A9N9GXK6"/>
<dbReference type="InterPro" id="IPR043502">
    <property type="entry name" value="DNA/RNA_pol_sf"/>
</dbReference>
<name>A0A9N9GXK6_9GLOM</name>
<protein>
    <submittedName>
        <fullName evidence="1">11879_t:CDS:1</fullName>
    </submittedName>
</protein>
<feature type="non-terminal residue" evidence="1">
    <location>
        <position position="1"/>
    </location>
</feature>
<dbReference type="SUPFAM" id="SSF56672">
    <property type="entry name" value="DNA/RNA polymerases"/>
    <property type="match status" value="1"/>
</dbReference>
<organism evidence="1 2">
    <name type="scientific">Ambispora leptoticha</name>
    <dbReference type="NCBI Taxonomy" id="144679"/>
    <lineage>
        <taxon>Eukaryota</taxon>
        <taxon>Fungi</taxon>
        <taxon>Fungi incertae sedis</taxon>
        <taxon>Mucoromycota</taxon>
        <taxon>Glomeromycotina</taxon>
        <taxon>Glomeromycetes</taxon>
        <taxon>Archaeosporales</taxon>
        <taxon>Ambisporaceae</taxon>
        <taxon>Ambispora</taxon>
    </lineage>
</organism>
<reference evidence="1" key="1">
    <citation type="submission" date="2021-06" db="EMBL/GenBank/DDBJ databases">
        <authorList>
            <person name="Kallberg Y."/>
            <person name="Tangrot J."/>
            <person name="Rosling A."/>
        </authorList>
    </citation>
    <scope>NUCLEOTIDE SEQUENCE</scope>
    <source>
        <strain evidence="1">FL130A</strain>
    </source>
</reference>
<accession>A0A9N9GXK6</accession>
<evidence type="ECO:0000313" key="1">
    <source>
        <dbReference type="EMBL" id="CAG8636955.1"/>
    </source>
</evidence>
<evidence type="ECO:0000313" key="2">
    <source>
        <dbReference type="Proteomes" id="UP000789508"/>
    </source>
</evidence>
<dbReference type="Proteomes" id="UP000789508">
    <property type="component" value="Unassembled WGS sequence"/>
</dbReference>
<dbReference type="OrthoDB" id="2373501at2759"/>
<dbReference type="EMBL" id="CAJVPS010007685">
    <property type="protein sequence ID" value="CAG8636955.1"/>
    <property type="molecule type" value="Genomic_DNA"/>
</dbReference>
<sequence length="282" mass="32388">LMNNSVYGKTMENVRKYQDVKLMAINNEQDEKKFINQIRKPSFKYSRQLRNTLVGAYMGKASITLNKPIIVGASVLGLSKLHMYHFWYGYVKERYGLYKDETPDSVITESIHIRGKSYHYVLANKFTTSKHKGVSKKGMSEMATNSYMPTLEGSLLDNPIDISLLSEEEVKDLAMRTEADPMTLVYRDCLFGNEVFHAKNVGIRSKDHILSLVESEKKALCPIDTKRWILSDKITSLPYGHWRIQAYKNFVSNGISPELAEQRALSIKLSKKYQNEYVSYIS</sequence>
<keyword evidence="2" id="KW-1185">Reference proteome</keyword>
<comment type="caution">
    <text evidence="1">The sequence shown here is derived from an EMBL/GenBank/DDBJ whole genome shotgun (WGS) entry which is preliminary data.</text>
</comment>
<proteinExistence type="predicted"/>
<gene>
    <name evidence="1" type="ORF">ALEPTO_LOCUS9573</name>
</gene>